<dbReference type="Proteomes" id="UP000004508">
    <property type="component" value="Unassembled WGS sequence"/>
</dbReference>
<dbReference type="RefSeq" id="WP_007923410.1">
    <property type="nucleotide sequence ID" value="NZ_ADVG01000005.1"/>
</dbReference>
<feature type="compositionally biased region" description="Polar residues" evidence="1">
    <location>
        <begin position="1"/>
        <end position="14"/>
    </location>
</feature>
<feature type="region of interest" description="Disordered" evidence="1">
    <location>
        <begin position="1"/>
        <end position="21"/>
    </location>
</feature>
<evidence type="ECO:0000313" key="3">
    <source>
        <dbReference type="Proteomes" id="UP000004508"/>
    </source>
</evidence>
<sequence>MMTASTPYPANSGSLAGASEQEKKKRLDAMVALWQSDTQRRLARDGYTPFVSAMGLDEYRYSVWLRFPEWERSVVVGQVVTLRPAEGSEEPQPALFSAWRQDPLLKTMPDWKQHLPKETVFNLNVRITPGSLGEGSKWAIIMPRDMVARYRPGWPTQQEWVVWTRSFDWLSVSVGFIRTMLDTLEQ</sequence>
<evidence type="ECO:0000256" key="1">
    <source>
        <dbReference type="SAM" id="MobiDB-lite"/>
    </source>
</evidence>
<accession>D6U6R9</accession>
<gene>
    <name evidence="2" type="ORF">Krac_1296</name>
</gene>
<dbReference type="EMBL" id="ADVG01000005">
    <property type="protein sequence ID" value="EFH80680.1"/>
    <property type="molecule type" value="Genomic_DNA"/>
</dbReference>
<dbReference type="InParanoid" id="D6U6R9"/>
<keyword evidence="3" id="KW-1185">Reference proteome</keyword>
<protein>
    <submittedName>
        <fullName evidence="2">Uncharacterized protein</fullName>
    </submittedName>
</protein>
<evidence type="ECO:0000313" key="2">
    <source>
        <dbReference type="EMBL" id="EFH80680.1"/>
    </source>
</evidence>
<dbReference type="OrthoDB" id="155643at2"/>
<dbReference type="STRING" id="485913.Krac_1296"/>
<proteinExistence type="predicted"/>
<dbReference type="AlphaFoldDB" id="D6U6R9"/>
<comment type="caution">
    <text evidence="2">The sequence shown here is derived from an EMBL/GenBank/DDBJ whole genome shotgun (WGS) entry which is preliminary data.</text>
</comment>
<reference evidence="2 3" key="1">
    <citation type="journal article" date="2011" name="Stand. Genomic Sci.">
        <title>Non-contiguous finished genome sequence and contextual data of the filamentous soil bacterium Ktedonobacter racemifer type strain (SOSP1-21).</title>
        <authorList>
            <person name="Chang Y.J."/>
            <person name="Land M."/>
            <person name="Hauser L."/>
            <person name="Chertkov O."/>
            <person name="Del Rio T.G."/>
            <person name="Nolan M."/>
            <person name="Copeland A."/>
            <person name="Tice H."/>
            <person name="Cheng J.F."/>
            <person name="Lucas S."/>
            <person name="Han C."/>
            <person name="Goodwin L."/>
            <person name="Pitluck S."/>
            <person name="Ivanova N."/>
            <person name="Ovchinikova G."/>
            <person name="Pati A."/>
            <person name="Chen A."/>
            <person name="Palaniappan K."/>
            <person name="Mavromatis K."/>
            <person name="Liolios K."/>
            <person name="Brettin T."/>
            <person name="Fiebig A."/>
            <person name="Rohde M."/>
            <person name="Abt B."/>
            <person name="Goker M."/>
            <person name="Detter J.C."/>
            <person name="Woyke T."/>
            <person name="Bristow J."/>
            <person name="Eisen J.A."/>
            <person name="Markowitz V."/>
            <person name="Hugenholtz P."/>
            <person name="Kyrpides N.C."/>
            <person name="Klenk H.P."/>
            <person name="Lapidus A."/>
        </authorList>
    </citation>
    <scope>NUCLEOTIDE SEQUENCE [LARGE SCALE GENOMIC DNA]</scope>
    <source>
        <strain evidence="3">DSM 44963</strain>
    </source>
</reference>
<name>D6U6R9_KTERA</name>
<organism evidence="2 3">
    <name type="scientific">Ktedonobacter racemifer DSM 44963</name>
    <dbReference type="NCBI Taxonomy" id="485913"/>
    <lineage>
        <taxon>Bacteria</taxon>
        <taxon>Bacillati</taxon>
        <taxon>Chloroflexota</taxon>
        <taxon>Ktedonobacteria</taxon>
        <taxon>Ktedonobacterales</taxon>
        <taxon>Ktedonobacteraceae</taxon>
        <taxon>Ktedonobacter</taxon>
    </lineage>
</organism>